<accession>A0ABU9YR03</accession>
<gene>
    <name evidence="4" type="ORF">WG926_23215</name>
</gene>
<dbReference type="EC" id="3.1.2.-" evidence="4"/>
<dbReference type="RefSeq" id="WP_345938396.1">
    <property type="nucleotide sequence ID" value="NZ_JBBKTW010000010.1"/>
</dbReference>
<dbReference type="PANTHER" id="PTHR43240:SF1">
    <property type="entry name" value="BLR5584 PROTEIN"/>
    <property type="match status" value="1"/>
</dbReference>
<dbReference type="CDD" id="cd03443">
    <property type="entry name" value="PaaI_thioesterase"/>
    <property type="match status" value="1"/>
</dbReference>
<name>A0ABU9YR03_9PROT</name>
<dbReference type="InterPro" id="IPR006683">
    <property type="entry name" value="Thioestr_dom"/>
</dbReference>
<organism evidence="4 5">
    <name type="scientific">Tistrella arctica</name>
    <dbReference type="NCBI Taxonomy" id="3133430"/>
    <lineage>
        <taxon>Bacteria</taxon>
        <taxon>Pseudomonadati</taxon>
        <taxon>Pseudomonadota</taxon>
        <taxon>Alphaproteobacteria</taxon>
        <taxon>Geminicoccales</taxon>
        <taxon>Geminicoccaceae</taxon>
        <taxon>Tistrella</taxon>
    </lineage>
</organism>
<dbReference type="GO" id="GO:0016787">
    <property type="term" value="F:hydrolase activity"/>
    <property type="evidence" value="ECO:0007669"/>
    <property type="project" value="UniProtKB-KW"/>
</dbReference>
<dbReference type="InterPro" id="IPR029069">
    <property type="entry name" value="HotDog_dom_sf"/>
</dbReference>
<keyword evidence="5" id="KW-1185">Reference proteome</keyword>
<sequence>MSGAGVTAPDATTQLPPSDGTAGASDLASGLDGLAQLQAYIDRGGPLSPIGETLGFRLVRITRGEAEIAAEPGPHVLNGMGVAHGGYMATLLDAAVACAIHSLMPAGVGSTTVELKVNMVKALPLSAGPVRAIGRAIHTGRMIATAEGRLEDLNGTLYAHATTTCAVLQPRG</sequence>
<dbReference type="EMBL" id="JBBKTW010000010">
    <property type="protein sequence ID" value="MEN2991242.1"/>
    <property type="molecule type" value="Genomic_DNA"/>
</dbReference>
<keyword evidence="1 4" id="KW-0378">Hydrolase</keyword>
<dbReference type="NCBIfam" id="TIGR00369">
    <property type="entry name" value="unchar_dom_1"/>
    <property type="match status" value="1"/>
</dbReference>
<dbReference type="Gene3D" id="3.10.129.10">
    <property type="entry name" value="Hotdog Thioesterase"/>
    <property type="match status" value="1"/>
</dbReference>
<evidence type="ECO:0000313" key="5">
    <source>
        <dbReference type="Proteomes" id="UP001413721"/>
    </source>
</evidence>
<proteinExistence type="predicted"/>
<evidence type="ECO:0000313" key="4">
    <source>
        <dbReference type="EMBL" id="MEN2991242.1"/>
    </source>
</evidence>
<feature type="region of interest" description="Disordered" evidence="2">
    <location>
        <begin position="1"/>
        <end position="26"/>
    </location>
</feature>
<dbReference type="SUPFAM" id="SSF54637">
    <property type="entry name" value="Thioesterase/thiol ester dehydrase-isomerase"/>
    <property type="match status" value="1"/>
</dbReference>
<dbReference type="InterPro" id="IPR003736">
    <property type="entry name" value="PAAI_dom"/>
</dbReference>
<comment type="caution">
    <text evidence="4">The sequence shown here is derived from an EMBL/GenBank/DDBJ whole genome shotgun (WGS) entry which is preliminary data.</text>
</comment>
<dbReference type="PANTHER" id="PTHR43240">
    <property type="entry name" value="1,4-DIHYDROXY-2-NAPHTHOYL-COA THIOESTERASE 1"/>
    <property type="match status" value="1"/>
</dbReference>
<protein>
    <submittedName>
        <fullName evidence="4">PaaI family thioesterase</fullName>
        <ecNumber evidence="4">3.1.2.-</ecNumber>
    </submittedName>
</protein>
<feature type="domain" description="Thioesterase" evidence="3">
    <location>
        <begin position="80"/>
        <end position="157"/>
    </location>
</feature>
<evidence type="ECO:0000256" key="1">
    <source>
        <dbReference type="ARBA" id="ARBA00022801"/>
    </source>
</evidence>
<evidence type="ECO:0000259" key="3">
    <source>
        <dbReference type="Pfam" id="PF03061"/>
    </source>
</evidence>
<dbReference type="Pfam" id="PF03061">
    <property type="entry name" value="4HBT"/>
    <property type="match status" value="1"/>
</dbReference>
<reference evidence="4 5" key="1">
    <citation type="submission" date="2024-03" db="EMBL/GenBank/DDBJ databases">
        <title>High-quality draft genome sequencing of Tistrella sp. BH-R2-4.</title>
        <authorList>
            <person name="Dong C."/>
        </authorList>
    </citation>
    <scope>NUCLEOTIDE SEQUENCE [LARGE SCALE GENOMIC DNA]</scope>
    <source>
        <strain evidence="4 5">BH-R2-4</strain>
    </source>
</reference>
<evidence type="ECO:0000256" key="2">
    <source>
        <dbReference type="SAM" id="MobiDB-lite"/>
    </source>
</evidence>
<dbReference type="Proteomes" id="UP001413721">
    <property type="component" value="Unassembled WGS sequence"/>
</dbReference>